<reference evidence="1" key="1">
    <citation type="submission" date="2022-03" db="EMBL/GenBank/DDBJ databases">
        <authorList>
            <person name="Alioto T."/>
            <person name="Alioto T."/>
            <person name="Gomez Garrido J."/>
        </authorList>
    </citation>
    <scope>NUCLEOTIDE SEQUENCE</scope>
</reference>
<proteinExistence type="predicted"/>
<dbReference type="Proteomes" id="UP001295444">
    <property type="component" value="Chromosome 03"/>
</dbReference>
<evidence type="ECO:0000313" key="2">
    <source>
        <dbReference type="Proteomes" id="UP001295444"/>
    </source>
</evidence>
<name>A0AAD1W206_PELCU</name>
<organism evidence="1 2">
    <name type="scientific">Pelobates cultripes</name>
    <name type="common">Western spadefoot toad</name>
    <dbReference type="NCBI Taxonomy" id="61616"/>
    <lineage>
        <taxon>Eukaryota</taxon>
        <taxon>Metazoa</taxon>
        <taxon>Chordata</taxon>
        <taxon>Craniata</taxon>
        <taxon>Vertebrata</taxon>
        <taxon>Euteleostomi</taxon>
        <taxon>Amphibia</taxon>
        <taxon>Batrachia</taxon>
        <taxon>Anura</taxon>
        <taxon>Pelobatoidea</taxon>
        <taxon>Pelobatidae</taxon>
        <taxon>Pelobates</taxon>
    </lineage>
</organism>
<sequence>MAAAISRDARLQMAAARMPAGMGAALCRCAATEPARRVKGGQERGKVSDGEIRRAADFYRGRDIGYAAGSLRGRGKKES</sequence>
<gene>
    <name evidence="1" type="ORF">PECUL_23A011612</name>
</gene>
<dbReference type="AlphaFoldDB" id="A0AAD1W206"/>
<protein>
    <submittedName>
        <fullName evidence="1">Uncharacterized protein</fullName>
    </submittedName>
</protein>
<accession>A0AAD1W206</accession>
<evidence type="ECO:0000313" key="1">
    <source>
        <dbReference type="EMBL" id="CAH2277365.1"/>
    </source>
</evidence>
<dbReference type="EMBL" id="OW240914">
    <property type="protein sequence ID" value="CAH2277365.1"/>
    <property type="molecule type" value="Genomic_DNA"/>
</dbReference>
<keyword evidence="2" id="KW-1185">Reference proteome</keyword>